<comment type="caution">
    <text evidence="4">The sequence shown here is derived from an EMBL/GenBank/DDBJ whole genome shotgun (WGS) entry which is preliminary data.</text>
</comment>
<reference evidence="4 5" key="1">
    <citation type="submission" date="2013-02" db="EMBL/GenBank/DDBJ databases">
        <title>Genome sequence of Candida maltosa Xu316, a potential industrial strain for xylitol and ethanol production.</title>
        <authorList>
            <person name="Yu J."/>
            <person name="Wang Q."/>
            <person name="Geng X."/>
            <person name="Bao W."/>
            <person name="He P."/>
            <person name="Cai J."/>
        </authorList>
    </citation>
    <scope>NUCLEOTIDE SEQUENCE [LARGE SCALE GENOMIC DNA]</scope>
    <source>
        <strain evidence="5">Xu316</strain>
    </source>
</reference>
<dbReference type="GO" id="GO:0003729">
    <property type="term" value="F:mRNA binding"/>
    <property type="evidence" value="ECO:0007669"/>
    <property type="project" value="TreeGrafter"/>
</dbReference>
<dbReference type="InterPro" id="IPR000504">
    <property type="entry name" value="RRM_dom"/>
</dbReference>
<gene>
    <name evidence="4" type="ORF">G210_4432</name>
</gene>
<evidence type="ECO:0000259" key="3">
    <source>
        <dbReference type="PROSITE" id="PS50102"/>
    </source>
</evidence>
<dbReference type="Gene3D" id="1.25.40.630">
    <property type="match status" value="1"/>
</dbReference>
<proteinExistence type="predicted"/>
<sequence>MSFQGGSNIVYLGNIPFEWDESVVGSVVYGSGEIIDIRMGYDHVGKNKGFCFVEYRNGQQAAAAIPLLSQIVVYSSDRPRRLRIELSKESYKSNSIPPETRPTLQLSRANLPSTVKLPDQMIINGPNNSPIPGQNAMRSGNIPPRSQPQPQQRYQQSSHPPPPPPPPQQQQQQQQQRYQQQKQPYQQAYQQAPYNQSQYQQTPPPPPPPPVGASQQFPVVGGPNQQIPQKLLHASQNFPPNLNIQLGTPDTIDKILSSVPPPHLIEAIANLKSMLQADPARLHDFLQKSPQMLLPIAQALLLMGFIDGDVINESQKATSASSTPAGFQNPLFAPNPPANNYNAVPGSKWPQLPIETQRKLLALSPAQADQAANFLLMPSEQINNLPPEERAALISFKREYFM</sequence>
<keyword evidence="5" id="KW-1185">Reference proteome</keyword>
<dbReference type="eggNOG" id="KOG0108">
    <property type="taxonomic scope" value="Eukaryota"/>
</dbReference>
<dbReference type="CDD" id="cd00590">
    <property type="entry name" value="RRM_SF"/>
    <property type="match status" value="1"/>
</dbReference>
<dbReference type="OMA" id="EMGFINY"/>
<dbReference type="PANTHER" id="PTHR45735:SF2">
    <property type="entry name" value="CLEAVAGE STIMULATION FACTOR SUBUNIT 2"/>
    <property type="match status" value="1"/>
</dbReference>
<dbReference type="AlphaFoldDB" id="M3J0L0"/>
<feature type="compositionally biased region" description="Low complexity" evidence="2">
    <location>
        <begin position="169"/>
        <end position="201"/>
    </location>
</feature>
<dbReference type="Proteomes" id="UP000011777">
    <property type="component" value="Unassembled WGS sequence"/>
</dbReference>
<feature type="compositionally biased region" description="Pro residues" evidence="2">
    <location>
        <begin position="159"/>
        <end position="168"/>
    </location>
</feature>
<feature type="domain" description="RRM" evidence="3">
    <location>
        <begin position="8"/>
        <end position="89"/>
    </location>
</feature>
<dbReference type="Gene3D" id="3.30.70.330">
    <property type="match status" value="1"/>
</dbReference>
<feature type="compositionally biased region" description="Pro residues" evidence="2">
    <location>
        <begin position="202"/>
        <end position="211"/>
    </location>
</feature>
<dbReference type="GO" id="GO:0005847">
    <property type="term" value="C:mRNA cleavage and polyadenylation specificity factor complex"/>
    <property type="evidence" value="ECO:0007669"/>
    <property type="project" value="TreeGrafter"/>
</dbReference>
<dbReference type="Pfam" id="PF14327">
    <property type="entry name" value="CSTF2_hinge"/>
    <property type="match status" value="1"/>
</dbReference>
<feature type="compositionally biased region" description="Polar residues" evidence="2">
    <location>
        <begin position="125"/>
        <end position="138"/>
    </location>
</feature>
<feature type="region of interest" description="Disordered" evidence="2">
    <location>
        <begin position="115"/>
        <end position="220"/>
    </location>
</feature>
<dbReference type="OrthoDB" id="272703at2759"/>
<dbReference type="HOGENOM" id="CLU_758611_0_0_1"/>
<protein>
    <recommendedName>
        <fullName evidence="3">RRM domain-containing protein</fullName>
    </recommendedName>
</protein>
<evidence type="ECO:0000313" key="5">
    <source>
        <dbReference type="Proteomes" id="UP000011777"/>
    </source>
</evidence>
<organism evidence="4 5">
    <name type="scientific">Candida maltosa (strain Xu316)</name>
    <name type="common">Yeast</name>
    <dbReference type="NCBI Taxonomy" id="1245528"/>
    <lineage>
        <taxon>Eukaryota</taxon>
        <taxon>Fungi</taxon>
        <taxon>Dikarya</taxon>
        <taxon>Ascomycota</taxon>
        <taxon>Saccharomycotina</taxon>
        <taxon>Pichiomycetes</taxon>
        <taxon>Debaryomycetaceae</taxon>
        <taxon>Candida/Lodderomyces clade</taxon>
        <taxon>Candida</taxon>
    </lineage>
</organism>
<dbReference type="PANTHER" id="PTHR45735">
    <property type="entry name" value="CLEAVAGE STIMULATION FACTOR SUBUNIT 2"/>
    <property type="match status" value="1"/>
</dbReference>
<name>M3J0L0_CANMX</name>
<dbReference type="InterPro" id="IPR025742">
    <property type="entry name" value="CSTF2_hinge"/>
</dbReference>
<keyword evidence="1" id="KW-0694">RNA-binding</keyword>
<accession>M3J0L0</accession>
<dbReference type="InterPro" id="IPR035979">
    <property type="entry name" value="RBD_domain_sf"/>
</dbReference>
<dbReference type="InterPro" id="IPR012677">
    <property type="entry name" value="Nucleotide-bd_a/b_plait_sf"/>
</dbReference>
<dbReference type="STRING" id="1245528.M3J0L0"/>
<evidence type="ECO:0000313" key="4">
    <source>
        <dbReference type="EMBL" id="EMG45393.1"/>
    </source>
</evidence>
<dbReference type="SUPFAM" id="SSF54928">
    <property type="entry name" value="RNA-binding domain, RBD"/>
    <property type="match status" value="1"/>
</dbReference>
<dbReference type="EMBL" id="AOGT01002504">
    <property type="protein sequence ID" value="EMG45393.1"/>
    <property type="molecule type" value="Genomic_DNA"/>
</dbReference>
<evidence type="ECO:0000256" key="1">
    <source>
        <dbReference type="PROSITE-ProRule" id="PRU00176"/>
    </source>
</evidence>
<dbReference type="SMART" id="SM00360">
    <property type="entry name" value="RRM"/>
    <property type="match status" value="1"/>
</dbReference>
<dbReference type="Pfam" id="PF00076">
    <property type="entry name" value="RRM_1"/>
    <property type="match status" value="1"/>
</dbReference>
<feature type="compositionally biased region" description="Low complexity" evidence="2">
    <location>
        <begin position="148"/>
        <end position="158"/>
    </location>
</feature>
<evidence type="ECO:0000256" key="2">
    <source>
        <dbReference type="SAM" id="MobiDB-lite"/>
    </source>
</evidence>
<dbReference type="PROSITE" id="PS50102">
    <property type="entry name" value="RRM"/>
    <property type="match status" value="1"/>
</dbReference>